<feature type="compositionally biased region" description="Basic and acidic residues" evidence="1">
    <location>
        <begin position="242"/>
        <end position="285"/>
    </location>
</feature>
<keyword evidence="3" id="KW-1185">Reference proteome</keyword>
<feature type="region of interest" description="Disordered" evidence="1">
    <location>
        <begin position="66"/>
        <end position="128"/>
    </location>
</feature>
<dbReference type="Proteomes" id="UP000054558">
    <property type="component" value="Unassembled WGS sequence"/>
</dbReference>
<evidence type="ECO:0000313" key="2">
    <source>
        <dbReference type="EMBL" id="GAQ89822.1"/>
    </source>
</evidence>
<sequence>MAALRRQLQWCVLSSNNPRWRPQARCFSGQALEYAEAVEHDFGGASEAEIDMNGRGWRAKNGERLAEGGWKRAQGDTSEMQTAERVWSGAKHERPATSGRGARASSASPQSVEVPASREPQKRGAGLQTEKVFDWEPMAGVGFRGVRPRGLGVRDYLAMKNEVEWFEDGPTSRWVFQDEVEKERIRAFKLTGQFVLGGWSRKQDGASWQLDRRRKGEAILLVEDKGGAEAKRRGPAVGQLEGRGRAEGDIRGKERKVEGRDAFSKGAETADRRSQQGRLVSEERSGVVPAGQRVDVEMLKQQGRRVAAEPFREREVRAETQVRILHAERESITPPTKSAGDSEKDPSSDDHVQAGAEALLDVLRSLPATADVRAELAARVERGLCEWAHLDRACRMLAKGFQGDPLDREVLVAGLSVACGMEMERSRVSRKSALITTVTRYLARGRHFALARAVQDCWPPEEPASRMRTEQVLTAELMKAGAFDEAVAAFKGSLGKGLPLDEVQSAGRDLVRSLIHARQLELAVGATLLVGETGNYAPFVTTIQTLSQERKFLEALYLLDVYLKAVAKPNERMLDSLVAQYAEHGYEQTGLEFLAVLRNGGAMPHGRTFEVLARAYHRAGRPAFVEKIDAARLKVGGKLLEQGRAHLEAGDVSKAGEALAQVVAMLPRVTAAGLPYRTVPGVDVALESLLVAQARAGDTAEAWQVIRWLDARGRCYAIDTPTPLFEAELRKGEGDVIPLMAAFEEHRRFVVGQVAHEGPPTRLHKCLFQFLVGKRLLDAAVAVFEASLEDRVTVRLSNVIRLVYNLIDVGQPGVALRILRKCPKLEREHPGLFHRLLGKAIGELKGPPSE</sequence>
<organism evidence="2 3">
    <name type="scientific">Klebsormidium nitens</name>
    <name type="common">Green alga</name>
    <name type="synonym">Ulothrix nitens</name>
    <dbReference type="NCBI Taxonomy" id="105231"/>
    <lineage>
        <taxon>Eukaryota</taxon>
        <taxon>Viridiplantae</taxon>
        <taxon>Streptophyta</taxon>
        <taxon>Klebsormidiophyceae</taxon>
        <taxon>Klebsormidiales</taxon>
        <taxon>Klebsormidiaceae</taxon>
        <taxon>Klebsormidium</taxon>
    </lineage>
</organism>
<feature type="region of interest" description="Disordered" evidence="1">
    <location>
        <begin position="231"/>
        <end position="287"/>
    </location>
</feature>
<feature type="compositionally biased region" description="Low complexity" evidence="1">
    <location>
        <begin position="96"/>
        <end position="108"/>
    </location>
</feature>
<dbReference type="Gene3D" id="1.25.40.10">
    <property type="entry name" value="Tetratricopeptide repeat domain"/>
    <property type="match status" value="1"/>
</dbReference>
<dbReference type="AlphaFoldDB" id="A0A1Y1IID4"/>
<name>A0A1Y1IID4_KLENI</name>
<dbReference type="InterPro" id="IPR011990">
    <property type="entry name" value="TPR-like_helical_dom_sf"/>
</dbReference>
<reference evidence="2 3" key="1">
    <citation type="journal article" date="2014" name="Nat. Commun.">
        <title>Klebsormidium flaccidum genome reveals primary factors for plant terrestrial adaptation.</title>
        <authorList>
            <person name="Hori K."/>
            <person name="Maruyama F."/>
            <person name="Fujisawa T."/>
            <person name="Togashi T."/>
            <person name="Yamamoto N."/>
            <person name="Seo M."/>
            <person name="Sato S."/>
            <person name="Yamada T."/>
            <person name="Mori H."/>
            <person name="Tajima N."/>
            <person name="Moriyama T."/>
            <person name="Ikeuchi M."/>
            <person name="Watanabe M."/>
            <person name="Wada H."/>
            <person name="Kobayashi K."/>
            <person name="Saito M."/>
            <person name="Masuda T."/>
            <person name="Sasaki-Sekimoto Y."/>
            <person name="Mashiguchi K."/>
            <person name="Awai K."/>
            <person name="Shimojima M."/>
            <person name="Masuda S."/>
            <person name="Iwai M."/>
            <person name="Nobusawa T."/>
            <person name="Narise T."/>
            <person name="Kondo S."/>
            <person name="Saito H."/>
            <person name="Sato R."/>
            <person name="Murakawa M."/>
            <person name="Ihara Y."/>
            <person name="Oshima-Yamada Y."/>
            <person name="Ohtaka K."/>
            <person name="Satoh M."/>
            <person name="Sonobe K."/>
            <person name="Ishii M."/>
            <person name="Ohtani R."/>
            <person name="Kanamori-Sato M."/>
            <person name="Honoki R."/>
            <person name="Miyazaki D."/>
            <person name="Mochizuki H."/>
            <person name="Umetsu J."/>
            <person name="Higashi K."/>
            <person name="Shibata D."/>
            <person name="Kamiya Y."/>
            <person name="Sato N."/>
            <person name="Nakamura Y."/>
            <person name="Tabata S."/>
            <person name="Ida S."/>
            <person name="Kurokawa K."/>
            <person name="Ohta H."/>
        </authorList>
    </citation>
    <scope>NUCLEOTIDE SEQUENCE [LARGE SCALE GENOMIC DNA]</scope>
    <source>
        <strain evidence="2 3">NIES-2285</strain>
    </source>
</reference>
<feature type="region of interest" description="Disordered" evidence="1">
    <location>
        <begin position="326"/>
        <end position="350"/>
    </location>
</feature>
<feature type="compositionally biased region" description="Basic and acidic residues" evidence="1">
    <location>
        <begin position="340"/>
        <end position="350"/>
    </location>
</feature>
<evidence type="ECO:0000256" key="1">
    <source>
        <dbReference type="SAM" id="MobiDB-lite"/>
    </source>
</evidence>
<proteinExistence type="predicted"/>
<dbReference type="EMBL" id="DF237515">
    <property type="protein sequence ID" value="GAQ89822.1"/>
    <property type="molecule type" value="Genomic_DNA"/>
</dbReference>
<evidence type="ECO:0000313" key="3">
    <source>
        <dbReference type="Proteomes" id="UP000054558"/>
    </source>
</evidence>
<accession>A0A1Y1IID4</accession>
<protein>
    <submittedName>
        <fullName evidence="2">Uncharacterized protein</fullName>
    </submittedName>
</protein>
<gene>
    <name evidence="2" type="ORF">KFL_005660060</name>
</gene>